<name>A0ABR1FZZ4_AURAN</name>
<dbReference type="EMBL" id="JBBJCI010000153">
    <property type="protein sequence ID" value="KAK7241749.1"/>
    <property type="molecule type" value="Genomic_DNA"/>
</dbReference>
<keyword evidence="3" id="KW-1185">Reference proteome</keyword>
<comment type="caution">
    <text evidence="2">The sequence shown here is derived from an EMBL/GenBank/DDBJ whole genome shotgun (WGS) entry which is preliminary data.</text>
</comment>
<protein>
    <recommendedName>
        <fullName evidence="1">Methyltransferase domain-containing protein</fullName>
    </recommendedName>
</protein>
<reference evidence="2 3" key="1">
    <citation type="submission" date="2024-03" db="EMBL/GenBank/DDBJ databases">
        <title>Aureococcus anophagefferens CCMP1851 and Kratosvirus quantuckense: Draft genome of a second virus-susceptible host strain in the model system.</title>
        <authorList>
            <person name="Chase E."/>
            <person name="Truchon A.R."/>
            <person name="Schepens W."/>
            <person name="Wilhelm S.W."/>
        </authorList>
    </citation>
    <scope>NUCLEOTIDE SEQUENCE [LARGE SCALE GENOMIC DNA]</scope>
    <source>
        <strain evidence="2 3">CCMP1851</strain>
    </source>
</reference>
<dbReference type="InterPro" id="IPR029063">
    <property type="entry name" value="SAM-dependent_MTases_sf"/>
</dbReference>
<feature type="domain" description="Methyltransferase" evidence="1">
    <location>
        <begin position="76"/>
        <end position="169"/>
    </location>
</feature>
<dbReference type="Gene3D" id="3.50.50.60">
    <property type="entry name" value="FAD/NAD(P)-binding domain"/>
    <property type="match status" value="1"/>
</dbReference>
<dbReference type="InterPro" id="IPR041698">
    <property type="entry name" value="Methyltransf_25"/>
</dbReference>
<dbReference type="SUPFAM" id="SSF51905">
    <property type="entry name" value="FAD/NAD(P)-binding domain"/>
    <property type="match status" value="1"/>
</dbReference>
<proteinExistence type="predicted"/>
<evidence type="ECO:0000313" key="3">
    <source>
        <dbReference type="Proteomes" id="UP001363151"/>
    </source>
</evidence>
<dbReference type="Gene3D" id="3.40.50.150">
    <property type="entry name" value="Vaccinia Virus protein VP39"/>
    <property type="match status" value="1"/>
</dbReference>
<dbReference type="Proteomes" id="UP001363151">
    <property type="component" value="Unassembled WGS sequence"/>
</dbReference>
<accession>A0ABR1FZZ4</accession>
<gene>
    <name evidence="2" type="ORF">SO694_00153052</name>
</gene>
<sequence>MASARRGAAAVVAVGAYVLVTRKRAIVTRLQRWIADASSGGGWTNLGCGDGGGDYAAACEALCRLVARDVPPRSRVLSVGCGRGAELACLAEAASCVTGVDAGITDADVAAARTRTVALRRGAAGDVAALESPRRFYDAVLAVDAAYHFGAAEEARFLAGAADVLFAGGVFACSHVCVREGAALSFRDRLLLWACDVHPRRSRRALAAAVAAAGFSDVAVETVPRVLDRWPFLGALPLDYVVVRATVAAGKPRGPRVAVVGAGLSGLVCARALSATCDVTVFERAAHVGFASQSVAMAGGVVDVPLRMIGQGYYDSLEKVCAALGVPTTRATVDCSFADFGKAAHLRYSASRVANFLELRGRWAPARRLDAALRDARDGDGARSWGAWKADRGLDAASNACVRALDGQLSWVLSCSKRTLERFPAGPILAYARGLGLGLAGCLLARGSRDVVRVRPSVAALEAALAHGSTLALGADVRNVGPDRAVGGRGPFDAVVLAVPPGALAAALDVDAVLPSEDRNLFAGFASETNRIALHCVLHADARLMPTDRRDWRALNVTGGDGDGGAAMLTVWLNRYYPEHAFDGDVFQTWNPHVEPEADRRLSPDLRLPRVVQSWPETPKIQARVAELQGVGGFYFAGAHAVPGMGLLEQACQAGETAAARVLADLAA</sequence>
<evidence type="ECO:0000259" key="1">
    <source>
        <dbReference type="Pfam" id="PF13649"/>
    </source>
</evidence>
<dbReference type="InterPro" id="IPR050464">
    <property type="entry name" value="Zeta_carotene_desat/Oxidored"/>
</dbReference>
<dbReference type="PANTHER" id="PTHR42923">
    <property type="entry name" value="PROTOPORPHYRINOGEN OXIDASE"/>
    <property type="match status" value="1"/>
</dbReference>
<dbReference type="CDD" id="cd02440">
    <property type="entry name" value="AdoMet_MTases"/>
    <property type="match status" value="1"/>
</dbReference>
<dbReference type="PANTHER" id="PTHR42923:SF17">
    <property type="entry name" value="AMINE OXIDASE DOMAIN-CONTAINING PROTEIN"/>
    <property type="match status" value="1"/>
</dbReference>
<evidence type="ECO:0000313" key="2">
    <source>
        <dbReference type="EMBL" id="KAK7241749.1"/>
    </source>
</evidence>
<organism evidence="2 3">
    <name type="scientific">Aureococcus anophagefferens</name>
    <name type="common">Harmful bloom alga</name>
    <dbReference type="NCBI Taxonomy" id="44056"/>
    <lineage>
        <taxon>Eukaryota</taxon>
        <taxon>Sar</taxon>
        <taxon>Stramenopiles</taxon>
        <taxon>Ochrophyta</taxon>
        <taxon>Pelagophyceae</taxon>
        <taxon>Pelagomonadales</taxon>
        <taxon>Pelagomonadaceae</taxon>
        <taxon>Aureococcus</taxon>
    </lineage>
</organism>
<dbReference type="InterPro" id="IPR036188">
    <property type="entry name" value="FAD/NAD-bd_sf"/>
</dbReference>
<dbReference type="Pfam" id="PF13649">
    <property type="entry name" value="Methyltransf_25"/>
    <property type="match status" value="1"/>
</dbReference>
<dbReference type="Pfam" id="PF13450">
    <property type="entry name" value="NAD_binding_8"/>
    <property type="match status" value="1"/>
</dbReference>
<dbReference type="SUPFAM" id="SSF53335">
    <property type="entry name" value="S-adenosyl-L-methionine-dependent methyltransferases"/>
    <property type="match status" value="1"/>
</dbReference>